<organism evidence="2 3">
    <name type="scientific">Pseudogymnoascus destructans (strain ATCC MYA-4855 / 20631-21)</name>
    <name type="common">Bat white-nose syndrome fungus</name>
    <name type="synonym">Geomyces destructans</name>
    <dbReference type="NCBI Taxonomy" id="658429"/>
    <lineage>
        <taxon>Eukaryota</taxon>
        <taxon>Fungi</taxon>
        <taxon>Dikarya</taxon>
        <taxon>Ascomycota</taxon>
        <taxon>Pezizomycotina</taxon>
        <taxon>Leotiomycetes</taxon>
        <taxon>Thelebolales</taxon>
        <taxon>Thelebolaceae</taxon>
        <taxon>Pseudogymnoascus</taxon>
    </lineage>
</organism>
<evidence type="ECO:0000313" key="3">
    <source>
        <dbReference type="Proteomes" id="UP000011064"/>
    </source>
</evidence>
<reference evidence="3" key="1">
    <citation type="submission" date="2010-09" db="EMBL/GenBank/DDBJ databases">
        <title>The genome sequence of Geomyces destructans 20631-21.</title>
        <authorList>
            <consortium name="The Broad Institute Genome Sequencing Platform"/>
            <person name="Cuomo C.A."/>
            <person name="Blehert D.S."/>
            <person name="Lorch J.M."/>
            <person name="Young S.K."/>
            <person name="Zeng Q."/>
            <person name="Gargeya S."/>
            <person name="Fitzgerald M."/>
            <person name="Haas B."/>
            <person name="Abouelleil A."/>
            <person name="Alvarado L."/>
            <person name="Arachchi H.M."/>
            <person name="Berlin A."/>
            <person name="Brown A."/>
            <person name="Chapman S.B."/>
            <person name="Chen Z."/>
            <person name="Dunbar C."/>
            <person name="Freedman E."/>
            <person name="Gearin G."/>
            <person name="Gellesch M."/>
            <person name="Goldberg J."/>
            <person name="Griggs A."/>
            <person name="Gujja S."/>
            <person name="Heiman D."/>
            <person name="Howarth C."/>
            <person name="Larson L."/>
            <person name="Lui A."/>
            <person name="MacDonald P.J.P."/>
            <person name="Montmayeur A."/>
            <person name="Murphy C."/>
            <person name="Neiman D."/>
            <person name="Pearson M."/>
            <person name="Priest M."/>
            <person name="Roberts A."/>
            <person name="Saif S."/>
            <person name="Shea T."/>
            <person name="Shenoy N."/>
            <person name="Sisk P."/>
            <person name="Stolte C."/>
            <person name="Sykes S."/>
            <person name="Wortman J."/>
            <person name="Nusbaum C."/>
            <person name="Birren B."/>
        </authorList>
    </citation>
    <scope>NUCLEOTIDE SEQUENCE [LARGE SCALE GENOMIC DNA]</scope>
    <source>
        <strain evidence="3">ATCC MYA-4855 / 20631-21</strain>
    </source>
</reference>
<evidence type="ECO:0000313" key="2">
    <source>
        <dbReference type="EMBL" id="ELR10232.1"/>
    </source>
</evidence>
<feature type="region of interest" description="Disordered" evidence="1">
    <location>
        <begin position="7"/>
        <end position="36"/>
    </location>
</feature>
<dbReference type="Gene3D" id="2.40.160.20">
    <property type="match status" value="1"/>
</dbReference>
<dbReference type="EMBL" id="GL573254">
    <property type="protein sequence ID" value="ELR10232.1"/>
    <property type="molecule type" value="Genomic_DNA"/>
</dbReference>
<name>L8GAY5_PSED2</name>
<gene>
    <name evidence="2" type="ORF">GMDG_04620</name>
</gene>
<evidence type="ECO:0000256" key="1">
    <source>
        <dbReference type="SAM" id="MobiDB-lite"/>
    </source>
</evidence>
<proteinExistence type="predicted"/>
<dbReference type="InParanoid" id="L8GAY5"/>
<accession>L8GAY5</accession>
<dbReference type="AlphaFoldDB" id="L8GAY5"/>
<dbReference type="Proteomes" id="UP000011064">
    <property type="component" value="Unassembled WGS sequence"/>
</dbReference>
<dbReference type="VEuPathDB" id="FungiDB:GMDG_04620"/>
<sequence>MYILSVARSPTPVGAQQPCVAPTRSTRASPREPATSPRTFSLAKMKVFSFPFLSPILCHGLRHPVPPTLKLLFSANLTLGIPVDVGLTTFGEKLIVPITDGAFSGPGLNGEVTIGLVTSLTGSQGTQRADLRPTDQRRG</sequence>
<dbReference type="HOGENOM" id="CLU_1845969_0_0_1"/>
<protein>
    <submittedName>
        <fullName evidence="2">Uncharacterized protein</fullName>
    </submittedName>
</protein>
<dbReference type="Pfam" id="PF11578">
    <property type="entry name" value="DUF3237"/>
    <property type="match status" value="1"/>
</dbReference>
<keyword evidence="3" id="KW-1185">Reference proteome</keyword>